<dbReference type="AlphaFoldDB" id="A0A414P0C3"/>
<organism evidence="1 2">
    <name type="scientific">[Ruminococcus] lactaris</name>
    <dbReference type="NCBI Taxonomy" id="46228"/>
    <lineage>
        <taxon>Bacteria</taxon>
        <taxon>Bacillati</taxon>
        <taxon>Bacillota</taxon>
        <taxon>Clostridia</taxon>
        <taxon>Lachnospirales</taxon>
        <taxon>Lachnospiraceae</taxon>
        <taxon>Mediterraneibacter</taxon>
    </lineage>
</organism>
<sequence>IDDNEETKYTVTYKDGVDGEVFADDVHGNLLSGVATPAFSGGTPTRTGYVFKGWNPAVAATVTGNATYVATWGEDKNNNGIDDNEETKYTVTYTDGVDGKEIFADQVYGNLLPGVDTPAFKGTPTREGYVFKGWNPEVAATVTGNATYIATWGEDKNNNGIADDEETKYTVRYTDGVDGKEVFADQVYGNLLSGVATPAFEGTPTREGYVFKGWNPAVAATVTGNVTYVATWGEDKNNNGIDDNEETKYTVTYKDGVDGEVFADDVHGNLLSGVATPAFSGGTPTRTGYVFKGWNPAVAATVTGNATYIATWGEDKNNNGIADDEETKYTVRYTDGVDGKEVFADQVYGNLLSGVATPAFEGTPTREGYVFKGWEPSVAEKVTGDVTYVARWGEDKNNNGIADDEETKYTVRYTDGVDEEVIFADQVYRNLLSGVDTPAFKGTP</sequence>
<dbReference type="InterPro" id="IPR013378">
    <property type="entry name" value="InlB-like_B-rpt"/>
</dbReference>
<protein>
    <submittedName>
        <fullName evidence="1">Uncharacterized protein</fullName>
    </submittedName>
</protein>
<proteinExistence type="predicted"/>
<reference evidence="1 2" key="1">
    <citation type="submission" date="2018-08" db="EMBL/GenBank/DDBJ databases">
        <title>A genome reference for cultivated species of the human gut microbiota.</title>
        <authorList>
            <person name="Zou Y."/>
            <person name="Xue W."/>
            <person name="Luo G."/>
        </authorList>
    </citation>
    <scope>NUCLEOTIDE SEQUENCE [LARGE SCALE GENOMIC DNA]</scope>
    <source>
        <strain evidence="1 2">AM25-1LB</strain>
    </source>
</reference>
<name>A0A414P0C3_9FIRM</name>
<feature type="non-terminal residue" evidence="1">
    <location>
        <position position="444"/>
    </location>
</feature>
<dbReference type="Proteomes" id="UP000284902">
    <property type="component" value="Unassembled WGS sequence"/>
</dbReference>
<gene>
    <name evidence="1" type="ORF">DW672_14110</name>
</gene>
<dbReference type="Pfam" id="PF09479">
    <property type="entry name" value="Flg_new"/>
    <property type="match status" value="5"/>
</dbReference>
<feature type="non-terminal residue" evidence="1">
    <location>
        <position position="1"/>
    </location>
</feature>
<dbReference type="EMBL" id="QRHG01000089">
    <property type="protein sequence ID" value="RHF54352.1"/>
    <property type="molecule type" value="Genomic_DNA"/>
</dbReference>
<dbReference type="RefSeq" id="WP_182428484.1">
    <property type="nucleotide sequence ID" value="NZ_QRHG01000089.1"/>
</dbReference>
<comment type="caution">
    <text evidence="1">The sequence shown here is derived from an EMBL/GenBank/DDBJ whole genome shotgun (WGS) entry which is preliminary data.</text>
</comment>
<accession>A0A414P0C3</accession>
<evidence type="ECO:0000313" key="1">
    <source>
        <dbReference type="EMBL" id="RHF54352.1"/>
    </source>
</evidence>
<evidence type="ECO:0000313" key="2">
    <source>
        <dbReference type="Proteomes" id="UP000284902"/>
    </source>
</evidence>